<evidence type="ECO:0000256" key="2">
    <source>
        <dbReference type="ARBA" id="ARBA00004584"/>
    </source>
</evidence>
<sequence>MSSAVSRKVKAIYGSRLDKEYLDVDELREVLLGLDELVPSFGISRQDLGHLIDVVLPPSLIPVFAKNHVAEHYLLCVDPIPTAVVMKVVGAIGMPSQVPKTLQLKLLKWLLGSVSFWEDPTLHQKIYGIMFNYLTFEYSRPYISFFIFLFTRKHHIKPWRVEFISDLQARFPFDEYFQALHLLFSNSSPAYRINPRIFRFPNVPYLLSMKALGVLKMDTSESHPNTLQGAIVHNNPKLSESLAYVTEFERILLRRRGPLNNILHCLRDNETTFINEVHSHKDLLEVVGRERFPNLNALMIEYLRSDILVNDFKLQYYLIHHTTDDLQSLDRWVELQLFDEDISPSEFKRMVTQVIHIYELSNHTLQFLVINKMIGGVEPPVLKAGLVGFWETSLSSLMLLTSPVHHWDEFYAKFMRGNLGRCKSDPDYLLTFMSSVLNMLWAWLLQSSDNLSPVIASQTLRSFHNLTIDAASLDIHFLVRSLKCLQFVIDIGRDNKPFLSSLDPDVVVLPAPLVYTYLLSPHPLVVSEICRYISFTKSYNFENKQSFKQLHNSYVMDICNMLWRDKAYEGIPGTSNKGLFLPDRFASQISKIPDERTIVFKRIGNIFHNPAFASVTAEIIREIEDESETCQIRHAGPLTLESVSELLMHPVPWLDITYEDLRVEVLRRLGDKYGIDGVPELLFTSLKSLIHRR</sequence>
<dbReference type="RefSeq" id="XP_018984297.1">
    <property type="nucleotide sequence ID" value="XM_019129149.1"/>
</dbReference>
<dbReference type="EMBL" id="KV454433">
    <property type="protein sequence ID" value="ODQ78969.1"/>
    <property type="molecule type" value="Genomic_DNA"/>
</dbReference>
<evidence type="ECO:0000256" key="1">
    <source>
        <dbReference type="ARBA" id="ARBA00004123"/>
    </source>
</evidence>
<dbReference type="GO" id="GO:0000070">
    <property type="term" value="P:mitotic sister chromatid segregation"/>
    <property type="evidence" value="ECO:0007669"/>
    <property type="project" value="TreeGrafter"/>
</dbReference>
<evidence type="ECO:0000256" key="5">
    <source>
        <dbReference type="ARBA" id="ARBA00023242"/>
    </source>
</evidence>
<dbReference type="GeneID" id="30147002"/>
<evidence type="ECO:0000313" key="8">
    <source>
        <dbReference type="Proteomes" id="UP000094336"/>
    </source>
</evidence>
<dbReference type="OrthoDB" id="6347512at2759"/>
<feature type="non-terminal residue" evidence="7">
    <location>
        <position position="1"/>
    </location>
</feature>
<evidence type="ECO:0000256" key="6">
    <source>
        <dbReference type="ARBA" id="ARBA00023328"/>
    </source>
</evidence>
<dbReference type="GO" id="GO:0034080">
    <property type="term" value="P:CENP-A containing chromatin assembly"/>
    <property type="evidence" value="ECO:0007669"/>
    <property type="project" value="TreeGrafter"/>
</dbReference>
<dbReference type="AlphaFoldDB" id="A0A1E3QMQ3"/>
<keyword evidence="8" id="KW-1185">Reference proteome</keyword>
<reference evidence="8" key="1">
    <citation type="submission" date="2016-05" db="EMBL/GenBank/DDBJ databases">
        <title>Comparative genomics of biotechnologically important yeasts.</title>
        <authorList>
            <consortium name="DOE Joint Genome Institute"/>
            <person name="Riley R."/>
            <person name="Haridas S."/>
            <person name="Wolfe K.H."/>
            <person name="Lopes M.R."/>
            <person name="Hittinger C.T."/>
            <person name="Goker M."/>
            <person name="Salamov A."/>
            <person name="Wisecaver J."/>
            <person name="Long T.M."/>
            <person name="Aerts A.L."/>
            <person name="Barry K."/>
            <person name="Choi C."/>
            <person name="Clum A."/>
            <person name="Coughlan A.Y."/>
            <person name="Deshpande S."/>
            <person name="Douglass A.P."/>
            <person name="Hanson S.J."/>
            <person name="Klenk H.-P."/>
            <person name="Labutti K."/>
            <person name="Lapidus A."/>
            <person name="Lindquist E."/>
            <person name="Lipzen A."/>
            <person name="Meier-Kolthoff J.P."/>
            <person name="Ohm R.A."/>
            <person name="Otillar R.P."/>
            <person name="Pangilinan J."/>
            <person name="Peng Y."/>
            <person name="Rokas A."/>
            <person name="Rosa C.A."/>
            <person name="Scheuner C."/>
            <person name="Sibirny A.A."/>
            <person name="Slot J.C."/>
            <person name="Stielow J.B."/>
            <person name="Sun H."/>
            <person name="Kurtzman C.P."/>
            <person name="Blackwell M."/>
            <person name="Grigoriev I.V."/>
            <person name="Jeffries T.W."/>
        </authorList>
    </citation>
    <scope>NUCLEOTIDE SEQUENCE [LARGE SCALE GENOMIC DNA]</scope>
    <source>
        <strain evidence="8">NRRL Y-12698</strain>
    </source>
</reference>
<accession>A0A1E3QMQ3</accession>
<keyword evidence="4" id="KW-0158">Chromosome</keyword>
<keyword evidence="6" id="KW-0137">Centromere</keyword>
<keyword evidence="5" id="KW-0539">Nucleus</keyword>
<proteinExistence type="inferred from homology"/>
<evidence type="ECO:0000256" key="4">
    <source>
        <dbReference type="ARBA" id="ARBA00022454"/>
    </source>
</evidence>
<gene>
    <name evidence="7" type="ORF">BABINDRAFT_162054</name>
</gene>
<comment type="subcellular location">
    <subcellularLocation>
        <location evidence="2">Chromosome</location>
        <location evidence="2">Centromere</location>
    </subcellularLocation>
    <subcellularLocation>
        <location evidence="1">Nucleus</location>
    </subcellularLocation>
</comment>
<dbReference type="GO" id="GO:0005634">
    <property type="term" value="C:nucleus"/>
    <property type="evidence" value="ECO:0007669"/>
    <property type="project" value="UniProtKB-SubCell"/>
</dbReference>
<protein>
    <submittedName>
        <fullName evidence="7">Uncharacterized protein</fullName>
    </submittedName>
</protein>
<dbReference type="STRING" id="984486.A0A1E3QMQ3"/>
<dbReference type="GO" id="GO:0000939">
    <property type="term" value="C:inner kinetochore"/>
    <property type="evidence" value="ECO:0007669"/>
    <property type="project" value="TreeGrafter"/>
</dbReference>
<evidence type="ECO:0000313" key="7">
    <source>
        <dbReference type="EMBL" id="ODQ78969.1"/>
    </source>
</evidence>
<dbReference type="Proteomes" id="UP000094336">
    <property type="component" value="Unassembled WGS sequence"/>
</dbReference>
<dbReference type="Pfam" id="PF07778">
    <property type="entry name" value="CENP-I"/>
    <property type="match status" value="1"/>
</dbReference>
<dbReference type="PANTHER" id="PTHR48208">
    <property type="entry name" value="CENTROMERE PROTEIN I"/>
    <property type="match status" value="1"/>
</dbReference>
<comment type="similarity">
    <text evidence="3">Belongs to the CENP-I/CTF3 family.</text>
</comment>
<dbReference type="InterPro" id="IPR012485">
    <property type="entry name" value="CENP-I"/>
</dbReference>
<organism evidence="7 8">
    <name type="scientific">Babjeviella inositovora NRRL Y-12698</name>
    <dbReference type="NCBI Taxonomy" id="984486"/>
    <lineage>
        <taxon>Eukaryota</taxon>
        <taxon>Fungi</taxon>
        <taxon>Dikarya</taxon>
        <taxon>Ascomycota</taxon>
        <taxon>Saccharomycotina</taxon>
        <taxon>Pichiomycetes</taxon>
        <taxon>Serinales incertae sedis</taxon>
        <taxon>Babjeviella</taxon>
    </lineage>
</organism>
<dbReference type="PANTHER" id="PTHR48208:SF2">
    <property type="entry name" value="CENTROMERE PROTEIN I"/>
    <property type="match status" value="1"/>
</dbReference>
<name>A0A1E3QMQ3_9ASCO</name>
<evidence type="ECO:0000256" key="3">
    <source>
        <dbReference type="ARBA" id="ARBA00005470"/>
    </source>
</evidence>